<reference evidence="2 3" key="1">
    <citation type="submission" date="2016-06" db="EMBL/GenBank/DDBJ databases">
        <authorList>
            <person name="Kjaerup R.B."/>
            <person name="Dalgaard T.S."/>
            <person name="Juul-Madsen H.R."/>
        </authorList>
    </citation>
    <scope>NUCLEOTIDE SEQUENCE [LARGE SCALE GENOMIC DNA]</scope>
    <source>
        <strain evidence="2 3">E2464</strain>
    </source>
</reference>
<evidence type="ECO:0000313" key="2">
    <source>
        <dbReference type="EMBL" id="OBH61586.1"/>
    </source>
</evidence>
<feature type="region of interest" description="Disordered" evidence="1">
    <location>
        <begin position="1"/>
        <end position="134"/>
    </location>
</feature>
<sequence>MGSGARDTGSDTPEHGRADRPVGTVDEDANPPVSDPTATDTYGGTGEAPPQDTGSAIPPYEGRQESAVTEGAGGATRPAEDAEFKSAGPSDTPGGATQSPADEQPASQMPETDLDDDRVGPAHVAGTRTGESAP</sequence>
<gene>
    <name evidence="2" type="ORF">A5685_02765</name>
</gene>
<protein>
    <submittedName>
        <fullName evidence="2">Uncharacterized protein</fullName>
    </submittedName>
</protein>
<proteinExistence type="predicted"/>
<feature type="compositionally biased region" description="Polar residues" evidence="1">
    <location>
        <begin position="95"/>
        <end position="110"/>
    </location>
</feature>
<organism evidence="2 3">
    <name type="scientific">Mycobacterium colombiense</name>
    <dbReference type="NCBI Taxonomy" id="339268"/>
    <lineage>
        <taxon>Bacteria</taxon>
        <taxon>Bacillati</taxon>
        <taxon>Actinomycetota</taxon>
        <taxon>Actinomycetes</taxon>
        <taxon>Mycobacteriales</taxon>
        <taxon>Mycobacteriaceae</taxon>
        <taxon>Mycobacterium</taxon>
        <taxon>Mycobacterium avium complex (MAC)</taxon>
    </lineage>
</organism>
<dbReference type="AlphaFoldDB" id="A0A1A2SBL4"/>
<name>A0A1A2SBL4_9MYCO</name>
<dbReference type="Proteomes" id="UP000093861">
    <property type="component" value="Unassembled WGS sequence"/>
</dbReference>
<comment type="caution">
    <text evidence="2">The sequence shown here is derived from an EMBL/GenBank/DDBJ whole genome shotgun (WGS) entry which is preliminary data.</text>
</comment>
<evidence type="ECO:0000313" key="3">
    <source>
        <dbReference type="Proteomes" id="UP000093861"/>
    </source>
</evidence>
<evidence type="ECO:0000256" key="1">
    <source>
        <dbReference type="SAM" id="MobiDB-lite"/>
    </source>
</evidence>
<accession>A0A1A2SBL4</accession>
<feature type="compositionally biased region" description="Basic and acidic residues" evidence="1">
    <location>
        <begin position="8"/>
        <end position="20"/>
    </location>
</feature>
<dbReference type="EMBL" id="LZJS01000079">
    <property type="protein sequence ID" value="OBH61586.1"/>
    <property type="molecule type" value="Genomic_DNA"/>
</dbReference>